<feature type="chain" id="PRO_5031307330" evidence="1">
    <location>
        <begin position="25"/>
        <end position="277"/>
    </location>
</feature>
<organism evidence="2 3">
    <name type="scientific">Clostridium porci</name>
    <dbReference type="NCBI Taxonomy" id="2605778"/>
    <lineage>
        <taxon>Bacteria</taxon>
        <taxon>Bacillati</taxon>
        <taxon>Bacillota</taxon>
        <taxon>Clostridia</taxon>
        <taxon>Eubacteriales</taxon>
        <taxon>Clostridiaceae</taxon>
        <taxon>Clostridium</taxon>
    </lineage>
</organism>
<sequence length="277" mass="30497">MKKRFLVAAAAAAMSMMMSMTTFAAMGSWQQNETGWWWQRTDRSYPTNEWKWIDGNGDGTAESYYFDQNGYLATNTAVDGYTVNADGAWVQDGVVQTRPAALDLGDEVLAAQTTTQTNTGNPVMDGKSIEQIVVNPEIMGMMGAGGVDRLPNKTEIGQGTWGPTYNVDYNSAVLRVETDTRENWVSSFYGPAGTIFNNIPATGIELDAFYDNCGYESYSAKRQVMASTGRSDEIFGLPGGSYRMAWGNVDKHHFEILLTAGSDGNWYIYPDSPTFIN</sequence>
<reference evidence="2 3" key="1">
    <citation type="submission" date="2019-08" db="EMBL/GenBank/DDBJ databases">
        <title>In-depth cultivation of the pig gut microbiome towards novel bacterial diversity and tailored functional studies.</title>
        <authorList>
            <person name="Wylensek D."/>
            <person name="Hitch T.C.A."/>
            <person name="Clavel T."/>
        </authorList>
    </citation>
    <scope>NUCLEOTIDE SEQUENCE [LARGE SCALE GENOMIC DNA]</scope>
    <source>
        <strain evidence="2 3">WCA-389-WT-23D1</strain>
    </source>
</reference>
<evidence type="ECO:0000313" key="2">
    <source>
        <dbReference type="EMBL" id="MSS36464.1"/>
    </source>
</evidence>
<proteinExistence type="predicted"/>
<dbReference type="EMBL" id="VUMD01000006">
    <property type="protein sequence ID" value="MSS36464.1"/>
    <property type="molecule type" value="Genomic_DNA"/>
</dbReference>
<dbReference type="Gene3D" id="2.10.270.10">
    <property type="entry name" value="Cholin Binding"/>
    <property type="match status" value="1"/>
</dbReference>
<protein>
    <submittedName>
        <fullName evidence="2">Uncharacterized protein</fullName>
    </submittedName>
</protein>
<keyword evidence="1" id="KW-0732">Signal</keyword>
<evidence type="ECO:0000256" key="1">
    <source>
        <dbReference type="SAM" id="SignalP"/>
    </source>
</evidence>
<dbReference type="SUPFAM" id="SSF69360">
    <property type="entry name" value="Cell wall binding repeat"/>
    <property type="match status" value="1"/>
</dbReference>
<feature type="signal peptide" evidence="1">
    <location>
        <begin position="1"/>
        <end position="24"/>
    </location>
</feature>
<accession>A0A7X2NKB6</accession>
<keyword evidence="3" id="KW-1185">Reference proteome</keyword>
<evidence type="ECO:0000313" key="3">
    <source>
        <dbReference type="Proteomes" id="UP000429958"/>
    </source>
</evidence>
<dbReference type="RefSeq" id="WP_154471907.1">
    <property type="nucleotide sequence ID" value="NZ_VUMD01000006.1"/>
</dbReference>
<name>A0A7X2NKB6_9CLOT</name>
<comment type="caution">
    <text evidence="2">The sequence shown here is derived from an EMBL/GenBank/DDBJ whole genome shotgun (WGS) entry which is preliminary data.</text>
</comment>
<gene>
    <name evidence="2" type="ORF">FYJ39_07755</name>
</gene>
<dbReference type="Proteomes" id="UP000429958">
    <property type="component" value="Unassembled WGS sequence"/>
</dbReference>
<dbReference type="AlphaFoldDB" id="A0A7X2NKB6"/>